<proteinExistence type="predicted"/>
<sequence length="706" mass="79568">MKISIEKFSGLAPRYSPELLNNEFAVVAENLSIKSGKIHPERKFHFSKPDRDYVPGQINDDQYNRIYSIDAERNLVVHGFFPDGSGEISDKISERSADMPHPEAPVLTQRESKVFSDILGDGEGTMYFQYGSKLTAGDDEGRRLLYAERILPPLTGWKDTGNGWSRDYSFRNKNITEWGLNGAGPVYEVNSCSYIMDNGRTLVFNGIEYTTLINSTPVTNHRGEEVGTARFYHRDIAVEKQATSPGIETWFDSILNGNDEEEGVTTGGRYSGTAVVYPAKDLRMFVEVNYIDITRNFYYVARFVDDSGAEGPPSELSELMERKPDERLNITVSFDASVAASYRMKKIRLYRSAGGTDGSDYFYLGEREITAGASSVVFQDDMPDSELSEPMPEYGNPPKLDGIAALTGGFMAGFEGKNIWFSEPYLPHVWPSKYNQSVQFDVIGIAVRSNYLYVMTKGQLYAFVGDAPEQMTPLTLRFDMPCISRTSIAYVSGSIVYAGTTGLVVISNEGPRIFSNAYFTTEQYKALGFENCLAAGEYDGKYFAVFEKETLLFDFVENTLTTLNQAGFELLEYRADDGSWPQKEFLNSPYGSVLVEQIFEQEPEEEKQAAPEETGPEELTARWHSKTYVFPRPVAFSTVRIRSYGEAEQNVILRLFAENVMVKELKIKPGKAVRLPLLRRERRWSFELETTCDLESFEIAESMAEL</sequence>
<dbReference type="GeneID" id="78297217"/>
<evidence type="ECO:0000313" key="2">
    <source>
        <dbReference type="Proteomes" id="UP000245959"/>
    </source>
</evidence>
<evidence type="ECO:0000313" key="1">
    <source>
        <dbReference type="EMBL" id="PVY33314.1"/>
    </source>
</evidence>
<protein>
    <submittedName>
        <fullName evidence="1">Uncharacterized protein</fullName>
    </submittedName>
</protein>
<dbReference type="EMBL" id="QEKH01000052">
    <property type="protein sequence ID" value="PVY33314.1"/>
    <property type="molecule type" value="Genomic_DNA"/>
</dbReference>
<comment type="caution">
    <text evidence="1">The sequence shown here is derived from an EMBL/GenBank/DDBJ whole genome shotgun (WGS) entry which is preliminary data.</text>
</comment>
<dbReference type="AlphaFoldDB" id="A0A2U1ACL1"/>
<keyword evidence="2" id="KW-1185">Reference proteome</keyword>
<dbReference type="OrthoDB" id="8871616at2"/>
<gene>
    <name evidence="1" type="ORF">C8D82_1529</name>
</gene>
<dbReference type="Proteomes" id="UP000245959">
    <property type="component" value="Unassembled WGS sequence"/>
</dbReference>
<dbReference type="RefSeq" id="WP_116885956.1">
    <property type="nucleotide sequence ID" value="NZ_CABMMC010000001.1"/>
</dbReference>
<accession>A0A2U1ACL1</accession>
<name>A0A2U1ACL1_9BACT</name>
<organism evidence="1 2">
    <name type="scientific">Victivallis vadensis</name>
    <dbReference type="NCBI Taxonomy" id="172901"/>
    <lineage>
        <taxon>Bacteria</taxon>
        <taxon>Pseudomonadati</taxon>
        <taxon>Lentisphaerota</taxon>
        <taxon>Lentisphaeria</taxon>
        <taxon>Victivallales</taxon>
        <taxon>Victivallaceae</taxon>
        <taxon>Victivallis</taxon>
    </lineage>
</organism>
<reference evidence="1 2" key="1">
    <citation type="submission" date="2018-04" db="EMBL/GenBank/DDBJ databases">
        <title>Genomic Encyclopedia of Type Strains, Phase IV (KMG-IV): sequencing the most valuable type-strain genomes for metagenomic binning, comparative biology and taxonomic classification.</title>
        <authorList>
            <person name="Goeker M."/>
        </authorList>
    </citation>
    <scope>NUCLEOTIDE SEQUENCE [LARGE SCALE GENOMIC DNA]</scope>
    <source>
        <strain evidence="1 2">DSM 14823</strain>
    </source>
</reference>